<dbReference type="InterPro" id="IPR046786">
    <property type="entry name" value="MotA_N"/>
</dbReference>
<protein>
    <submittedName>
        <fullName evidence="11">Flagellar motor protein</fullName>
    </submittedName>
</protein>
<dbReference type="EMBL" id="NVWI01000007">
    <property type="protein sequence ID" value="PCJ40821.1"/>
    <property type="molecule type" value="Genomic_DNA"/>
</dbReference>
<evidence type="ECO:0000256" key="5">
    <source>
        <dbReference type="ARBA" id="ARBA00022989"/>
    </source>
</evidence>
<keyword evidence="3 8" id="KW-0812">Transmembrane</keyword>
<evidence type="ECO:0000259" key="9">
    <source>
        <dbReference type="Pfam" id="PF01618"/>
    </source>
</evidence>
<evidence type="ECO:0000313" key="12">
    <source>
        <dbReference type="Proteomes" id="UP000228987"/>
    </source>
</evidence>
<evidence type="ECO:0000256" key="1">
    <source>
        <dbReference type="ARBA" id="ARBA00004651"/>
    </source>
</evidence>
<keyword evidence="4" id="KW-0283">Flagellar rotation</keyword>
<feature type="transmembrane region" description="Helical" evidence="8">
    <location>
        <begin position="30"/>
        <end position="49"/>
    </location>
</feature>
<feature type="transmembrane region" description="Helical" evidence="8">
    <location>
        <begin position="6"/>
        <end position="23"/>
    </location>
</feature>
<keyword evidence="11" id="KW-0282">Flagellum</keyword>
<sequence>MDVMTITGLIIGLVAIIGGNLLEGGHTESLLIFTAFFIVFGGTLGAVMVQTPREVFMLGLQRVIWMFVPPVNDSELMIKKIVDWSQLVRKEGLLSLQDIADEEEDGFSRNGLNMLADGSEPEVMRNILEIELSMKEQKELLAAKVWEGFGGYSPTIGIIGAVMGLIHVMNNLADPSKLGPGIAVAFVATIYGVGLANLIFLPMASKLKTLIASQSQYREMIIEGLVAIAEGENPRNIDSKLQGYL</sequence>
<keyword evidence="2" id="KW-1003">Cell membrane</keyword>
<dbReference type="GO" id="GO:0071978">
    <property type="term" value="P:bacterial-type flagellum-dependent swarming motility"/>
    <property type="evidence" value="ECO:0007669"/>
    <property type="project" value="InterPro"/>
</dbReference>
<dbReference type="NCBIfam" id="NF006583">
    <property type="entry name" value="PRK09109.1"/>
    <property type="match status" value="1"/>
</dbReference>
<keyword evidence="5 8" id="KW-1133">Transmembrane helix</keyword>
<feature type="domain" description="MotA/TolQ/ExbB proton channel" evidence="9">
    <location>
        <begin position="101"/>
        <end position="220"/>
    </location>
</feature>
<dbReference type="InterPro" id="IPR002898">
    <property type="entry name" value="MotA_ExbB_proton_chnl"/>
</dbReference>
<organism evidence="11 12">
    <name type="scientific">SAR86 cluster bacterium</name>
    <dbReference type="NCBI Taxonomy" id="2030880"/>
    <lineage>
        <taxon>Bacteria</taxon>
        <taxon>Pseudomonadati</taxon>
        <taxon>Pseudomonadota</taxon>
        <taxon>Gammaproteobacteria</taxon>
        <taxon>SAR86 cluster</taxon>
    </lineage>
</organism>
<dbReference type="Proteomes" id="UP000228987">
    <property type="component" value="Unassembled WGS sequence"/>
</dbReference>
<dbReference type="GO" id="GO:0006935">
    <property type="term" value="P:chemotaxis"/>
    <property type="evidence" value="ECO:0007669"/>
    <property type="project" value="InterPro"/>
</dbReference>
<comment type="similarity">
    <text evidence="7">Belongs to the exbB/tolQ family.</text>
</comment>
<evidence type="ECO:0000256" key="4">
    <source>
        <dbReference type="ARBA" id="ARBA00022779"/>
    </source>
</evidence>
<reference evidence="12" key="1">
    <citation type="submission" date="2017-08" db="EMBL/GenBank/DDBJ databases">
        <title>A dynamic microbial community with high functional redundancy inhabits the cold, oxic subseafloor aquifer.</title>
        <authorList>
            <person name="Tully B.J."/>
            <person name="Wheat C.G."/>
            <person name="Glazer B.T."/>
            <person name="Huber J.A."/>
        </authorList>
    </citation>
    <scope>NUCLEOTIDE SEQUENCE [LARGE SCALE GENOMIC DNA]</scope>
</reference>
<feature type="transmembrane region" description="Helical" evidence="8">
    <location>
        <begin position="181"/>
        <end position="201"/>
    </location>
</feature>
<dbReference type="Pfam" id="PF01618">
    <property type="entry name" value="MotA_ExbB"/>
    <property type="match status" value="1"/>
</dbReference>
<comment type="caution">
    <text evidence="11">The sequence shown here is derived from an EMBL/GenBank/DDBJ whole genome shotgun (WGS) entry which is preliminary data.</text>
</comment>
<evidence type="ECO:0000256" key="2">
    <source>
        <dbReference type="ARBA" id="ARBA00022475"/>
    </source>
</evidence>
<dbReference type="Pfam" id="PF20560">
    <property type="entry name" value="MotA_N"/>
    <property type="match status" value="1"/>
</dbReference>
<evidence type="ECO:0000259" key="10">
    <source>
        <dbReference type="Pfam" id="PF20560"/>
    </source>
</evidence>
<name>A0A2A5CBD5_9GAMM</name>
<dbReference type="GO" id="GO:0015031">
    <property type="term" value="P:protein transport"/>
    <property type="evidence" value="ECO:0007669"/>
    <property type="project" value="UniProtKB-KW"/>
</dbReference>
<evidence type="ECO:0000256" key="6">
    <source>
        <dbReference type="ARBA" id="ARBA00023136"/>
    </source>
</evidence>
<dbReference type="PANTHER" id="PTHR30433">
    <property type="entry name" value="CHEMOTAXIS PROTEIN MOTA"/>
    <property type="match status" value="1"/>
</dbReference>
<keyword evidence="11" id="KW-0969">Cilium</keyword>
<proteinExistence type="inferred from homology"/>
<evidence type="ECO:0000256" key="3">
    <source>
        <dbReference type="ARBA" id="ARBA00022692"/>
    </source>
</evidence>
<dbReference type="AlphaFoldDB" id="A0A2A5CBD5"/>
<dbReference type="PANTHER" id="PTHR30433:SF3">
    <property type="entry name" value="MOTILITY PROTEIN A"/>
    <property type="match status" value="1"/>
</dbReference>
<accession>A0A2A5CBD5</accession>
<evidence type="ECO:0000313" key="11">
    <source>
        <dbReference type="EMBL" id="PCJ40821.1"/>
    </source>
</evidence>
<keyword evidence="7" id="KW-0653">Protein transport</keyword>
<keyword evidence="6 8" id="KW-0472">Membrane</keyword>
<feature type="domain" description="Motility protein A N-terminal" evidence="10">
    <location>
        <begin position="6"/>
        <end position="77"/>
    </location>
</feature>
<feature type="transmembrane region" description="Helical" evidence="8">
    <location>
        <begin position="149"/>
        <end position="169"/>
    </location>
</feature>
<keyword evidence="7" id="KW-0813">Transport</keyword>
<keyword evidence="11" id="KW-0966">Cell projection</keyword>
<evidence type="ECO:0000256" key="7">
    <source>
        <dbReference type="RuleBase" id="RU004057"/>
    </source>
</evidence>
<dbReference type="GO" id="GO:0005886">
    <property type="term" value="C:plasma membrane"/>
    <property type="evidence" value="ECO:0007669"/>
    <property type="project" value="UniProtKB-SubCell"/>
</dbReference>
<dbReference type="InterPro" id="IPR047055">
    <property type="entry name" value="MotA-like"/>
</dbReference>
<comment type="subcellular location">
    <subcellularLocation>
        <location evidence="1">Cell membrane</location>
        <topology evidence="1">Multi-pass membrane protein</topology>
    </subcellularLocation>
    <subcellularLocation>
        <location evidence="7">Membrane</location>
        <topology evidence="7">Multi-pass membrane protein</topology>
    </subcellularLocation>
</comment>
<gene>
    <name evidence="11" type="primary">motC</name>
    <name evidence="11" type="ORF">COA71_09465</name>
</gene>
<evidence type="ECO:0000256" key="8">
    <source>
        <dbReference type="SAM" id="Phobius"/>
    </source>
</evidence>